<name>A0A433QPJ7_9FUNG</name>
<dbReference type="Proteomes" id="UP000274822">
    <property type="component" value="Unassembled WGS sequence"/>
</dbReference>
<evidence type="ECO:0000313" key="3">
    <source>
        <dbReference type="Proteomes" id="UP000274822"/>
    </source>
</evidence>
<keyword evidence="3" id="KW-1185">Reference proteome</keyword>
<feature type="chain" id="PRO_5019532291" evidence="1">
    <location>
        <begin position="19"/>
        <end position="81"/>
    </location>
</feature>
<evidence type="ECO:0000256" key="1">
    <source>
        <dbReference type="SAM" id="SignalP"/>
    </source>
</evidence>
<comment type="caution">
    <text evidence="2">The sequence shown here is derived from an EMBL/GenBank/DDBJ whole genome shotgun (WGS) entry which is preliminary data.</text>
</comment>
<accession>A0A433QPJ7</accession>
<evidence type="ECO:0000313" key="2">
    <source>
        <dbReference type="EMBL" id="RUS31705.1"/>
    </source>
</evidence>
<protein>
    <submittedName>
        <fullName evidence="2">Uncharacterized protein</fullName>
    </submittedName>
</protein>
<keyword evidence="1" id="KW-0732">Signal</keyword>
<feature type="signal peptide" evidence="1">
    <location>
        <begin position="1"/>
        <end position="18"/>
    </location>
</feature>
<reference evidence="2 3" key="1">
    <citation type="journal article" date="2018" name="New Phytol.">
        <title>Phylogenomics of Endogonaceae and evolution of mycorrhizas within Mucoromycota.</title>
        <authorList>
            <person name="Chang Y."/>
            <person name="Desiro A."/>
            <person name="Na H."/>
            <person name="Sandor L."/>
            <person name="Lipzen A."/>
            <person name="Clum A."/>
            <person name="Barry K."/>
            <person name="Grigoriev I.V."/>
            <person name="Martin F.M."/>
            <person name="Stajich J.E."/>
            <person name="Smith M.E."/>
            <person name="Bonito G."/>
            <person name="Spatafora J.W."/>
        </authorList>
    </citation>
    <scope>NUCLEOTIDE SEQUENCE [LARGE SCALE GENOMIC DNA]</scope>
    <source>
        <strain evidence="2 3">AD002</strain>
    </source>
</reference>
<proteinExistence type="predicted"/>
<organism evidence="2 3">
    <name type="scientific">Jimgerdemannia flammicorona</name>
    <dbReference type="NCBI Taxonomy" id="994334"/>
    <lineage>
        <taxon>Eukaryota</taxon>
        <taxon>Fungi</taxon>
        <taxon>Fungi incertae sedis</taxon>
        <taxon>Mucoromycota</taxon>
        <taxon>Mucoromycotina</taxon>
        <taxon>Endogonomycetes</taxon>
        <taxon>Endogonales</taxon>
        <taxon>Endogonaceae</taxon>
        <taxon>Jimgerdemannia</taxon>
    </lineage>
</organism>
<gene>
    <name evidence="2" type="ORF">BC938DRAFT_477271</name>
</gene>
<sequence>MFLLFLMFLMEKPGFTYWTSTPPNQWDSLRYHKAWEAAGLPMDKGTITLAFRNQLQWFESNGSEEEKKVAAKLSEKFQWQS</sequence>
<dbReference type="EMBL" id="RBNJ01002686">
    <property type="protein sequence ID" value="RUS31705.1"/>
    <property type="molecule type" value="Genomic_DNA"/>
</dbReference>
<dbReference type="AlphaFoldDB" id="A0A433QPJ7"/>